<dbReference type="AlphaFoldDB" id="A0A540VQV0"/>
<keyword evidence="2" id="KW-0812">Transmembrane</keyword>
<gene>
    <name evidence="4" type="ORF">FKY71_10615</name>
</gene>
<feature type="region of interest" description="Disordered" evidence="1">
    <location>
        <begin position="1"/>
        <end position="29"/>
    </location>
</feature>
<dbReference type="PROSITE" id="PS50943">
    <property type="entry name" value="HTH_CROC1"/>
    <property type="match status" value="1"/>
</dbReference>
<dbReference type="STRING" id="1260251.SPISAL_02990"/>
<feature type="compositionally biased region" description="Low complexity" evidence="1">
    <location>
        <begin position="209"/>
        <end position="224"/>
    </location>
</feature>
<feature type="transmembrane region" description="Helical" evidence="2">
    <location>
        <begin position="128"/>
        <end position="149"/>
    </location>
</feature>
<keyword evidence="2" id="KW-1133">Transmembrane helix</keyword>
<dbReference type="InterPro" id="IPR025194">
    <property type="entry name" value="RodZ-like_C"/>
</dbReference>
<organism evidence="4 5">
    <name type="scientific">Spiribacter salinus</name>
    <dbReference type="NCBI Taxonomy" id="1335746"/>
    <lineage>
        <taxon>Bacteria</taxon>
        <taxon>Pseudomonadati</taxon>
        <taxon>Pseudomonadota</taxon>
        <taxon>Gammaproteobacteria</taxon>
        <taxon>Chromatiales</taxon>
        <taxon>Ectothiorhodospiraceae</taxon>
        <taxon>Spiribacter</taxon>
    </lineage>
</organism>
<feature type="region of interest" description="Disordered" evidence="1">
    <location>
        <begin position="156"/>
        <end position="253"/>
    </location>
</feature>
<dbReference type="Proteomes" id="UP000315400">
    <property type="component" value="Unassembled WGS sequence"/>
</dbReference>
<evidence type="ECO:0000256" key="2">
    <source>
        <dbReference type="SAM" id="Phobius"/>
    </source>
</evidence>
<dbReference type="Pfam" id="PF13464">
    <property type="entry name" value="RodZ_C"/>
    <property type="match status" value="1"/>
</dbReference>
<dbReference type="PANTHER" id="PTHR34475">
    <property type="match status" value="1"/>
</dbReference>
<keyword evidence="2" id="KW-0472">Membrane</keyword>
<feature type="compositionally biased region" description="Basic and acidic residues" evidence="1">
    <location>
        <begin position="1"/>
        <end position="19"/>
    </location>
</feature>
<dbReference type="EMBL" id="VIFK01000098">
    <property type="protein sequence ID" value="TQE99046.1"/>
    <property type="molecule type" value="Genomic_DNA"/>
</dbReference>
<proteinExistence type="predicted"/>
<evidence type="ECO:0000313" key="4">
    <source>
        <dbReference type="EMBL" id="TQE99046.1"/>
    </source>
</evidence>
<accession>A0A540VQV0</accession>
<reference evidence="4 5" key="1">
    <citation type="submission" date="2019-06" db="EMBL/GenBank/DDBJ databases">
        <title>Metagenome assembled Genome of Spiribacter salinus SL48-SHIP from the microbial mat of Salt Lake 48 (Novosibirsk region, Russia).</title>
        <authorList>
            <person name="Shipova A."/>
            <person name="Rozanov A.S."/>
            <person name="Bryanskaya A.V."/>
            <person name="Peltek S.E."/>
        </authorList>
    </citation>
    <scope>NUCLEOTIDE SEQUENCE [LARGE SCALE GENOMIC DNA]</scope>
    <source>
        <strain evidence="4">SL48-SHIP-2</strain>
    </source>
</reference>
<dbReference type="PANTHER" id="PTHR34475:SF1">
    <property type="entry name" value="CYTOSKELETON PROTEIN RODZ"/>
    <property type="match status" value="1"/>
</dbReference>
<dbReference type="SUPFAM" id="SSF47413">
    <property type="entry name" value="lambda repressor-like DNA-binding domains"/>
    <property type="match status" value="1"/>
</dbReference>
<evidence type="ECO:0000259" key="3">
    <source>
        <dbReference type="PROSITE" id="PS50943"/>
    </source>
</evidence>
<dbReference type="InterPro" id="IPR001387">
    <property type="entry name" value="Cro/C1-type_HTH"/>
</dbReference>
<evidence type="ECO:0000256" key="1">
    <source>
        <dbReference type="SAM" id="MobiDB-lite"/>
    </source>
</evidence>
<sequence>MSEKAMAGKETKASDRGVDRQAAPGSLLRDERLRRDLTIDQVAQRLHLNRATIDSLEQNDFDALPPMTFVRGYVRAYSQLLELDADAVVASLSDAGAKADSEPLYGWVGGASAPPPGKPSRLREAKMLVAIAVTLVIVIAAVGGGAWWFTQQSEPAPALAEPEVDERTEEPTEEPVNEPTESQDPEPQVPEQRTDSPEPTEAVPSSALASDSELAGTAAAAAASDADEEVIPSDAPVVTQPEPQATREPRADDASLALVFTGESWMEISDANGDRLLFGLQSEGEEQLWGQPPFEVVVGDVNSVVVEFEGESVDLDAYARGNVARFTLGES</sequence>
<feature type="compositionally biased region" description="Acidic residues" evidence="1">
    <location>
        <begin position="162"/>
        <end position="184"/>
    </location>
</feature>
<comment type="caution">
    <text evidence="4">The sequence shown here is derived from an EMBL/GenBank/DDBJ whole genome shotgun (WGS) entry which is preliminary data.</text>
</comment>
<evidence type="ECO:0000313" key="5">
    <source>
        <dbReference type="Proteomes" id="UP000315400"/>
    </source>
</evidence>
<dbReference type="GO" id="GO:0003677">
    <property type="term" value="F:DNA binding"/>
    <property type="evidence" value="ECO:0007669"/>
    <property type="project" value="InterPro"/>
</dbReference>
<feature type="domain" description="HTH cro/C1-type" evidence="3">
    <location>
        <begin position="28"/>
        <end position="59"/>
    </location>
</feature>
<dbReference type="InterPro" id="IPR010982">
    <property type="entry name" value="Lambda_DNA-bd_dom_sf"/>
</dbReference>
<dbReference type="InterPro" id="IPR050400">
    <property type="entry name" value="Bact_Cytoskel_RodZ"/>
</dbReference>
<dbReference type="Gene3D" id="1.10.260.40">
    <property type="entry name" value="lambda repressor-like DNA-binding domains"/>
    <property type="match status" value="1"/>
</dbReference>
<name>A0A540VQV0_9GAMM</name>
<dbReference type="Pfam" id="PF13413">
    <property type="entry name" value="HTH_25"/>
    <property type="match status" value="1"/>
</dbReference>
<protein>
    <submittedName>
        <fullName evidence="4">Helix-turn-helix domain-containing protein</fullName>
    </submittedName>
</protein>